<comment type="function">
    <text evidence="9">Converts cobyric acid to cobinamide by the addition of aminopropanol on the F carboxylic group.</text>
</comment>
<evidence type="ECO:0000256" key="5">
    <source>
        <dbReference type="ARBA" id="ARBA00022573"/>
    </source>
</evidence>
<comment type="similarity">
    <text evidence="3 9">Belongs to the CobD/CbiB family.</text>
</comment>
<dbReference type="AlphaFoldDB" id="A0A0A3IBE8"/>
<protein>
    <recommendedName>
        <fullName evidence="9">Cobalamin biosynthesis protein CobD</fullName>
    </recommendedName>
</protein>
<dbReference type="GO" id="GO:0015420">
    <property type="term" value="F:ABC-type vitamin B12 transporter activity"/>
    <property type="evidence" value="ECO:0007669"/>
    <property type="project" value="UniProtKB-UniRule"/>
</dbReference>
<evidence type="ECO:0000313" key="11">
    <source>
        <dbReference type="Proteomes" id="UP000030437"/>
    </source>
</evidence>
<dbReference type="Proteomes" id="UP000030437">
    <property type="component" value="Unassembled WGS sequence"/>
</dbReference>
<comment type="caution">
    <text evidence="10">The sequence shown here is derived from an EMBL/GenBank/DDBJ whole genome shotgun (WGS) entry which is preliminary data.</text>
</comment>
<keyword evidence="5 9" id="KW-0169">Cobalamin biosynthesis</keyword>
<evidence type="ECO:0000256" key="9">
    <source>
        <dbReference type="HAMAP-Rule" id="MF_00024"/>
    </source>
</evidence>
<keyword evidence="4 9" id="KW-1003">Cell membrane</keyword>
<evidence type="ECO:0000256" key="6">
    <source>
        <dbReference type="ARBA" id="ARBA00022692"/>
    </source>
</evidence>
<dbReference type="NCBIfam" id="TIGR00380">
    <property type="entry name" value="cobal_cbiB"/>
    <property type="match status" value="1"/>
</dbReference>
<reference evidence="10 11" key="1">
    <citation type="submission" date="2014-02" db="EMBL/GenBank/DDBJ databases">
        <title>Draft genome sequence of Lysinibacillus odysseyi NBRC 100172.</title>
        <authorList>
            <person name="Zhang F."/>
            <person name="Wang G."/>
            <person name="Zhang L."/>
        </authorList>
    </citation>
    <scope>NUCLEOTIDE SEQUENCE [LARGE SCALE GENOMIC DNA]</scope>
    <source>
        <strain evidence="10 11">NBRC 100172</strain>
    </source>
</reference>
<evidence type="ECO:0000313" key="10">
    <source>
        <dbReference type="EMBL" id="KGR82096.1"/>
    </source>
</evidence>
<dbReference type="PANTHER" id="PTHR34308:SF1">
    <property type="entry name" value="COBALAMIN BIOSYNTHESIS PROTEIN CBIB"/>
    <property type="match status" value="1"/>
</dbReference>
<proteinExistence type="inferred from homology"/>
<evidence type="ECO:0000256" key="8">
    <source>
        <dbReference type="ARBA" id="ARBA00023136"/>
    </source>
</evidence>
<dbReference type="STRING" id="1220589.CD32_22655"/>
<dbReference type="InterPro" id="IPR004485">
    <property type="entry name" value="Cobalamin_biosynth_CobD/CbiB"/>
</dbReference>
<evidence type="ECO:0000256" key="3">
    <source>
        <dbReference type="ARBA" id="ARBA00006263"/>
    </source>
</evidence>
<name>A0A0A3IBE8_9BACI</name>
<evidence type="ECO:0000256" key="2">
    <source>
        <dbReference type="ARBA" id="ARBA00004953"/>
    </source>
</evidence>
<evidence type="ECO:0000256" key="4">
    <source>
        <dbReference type="ARBA" id="ARBA00022475"/>
    </source>
</evidence>
<dbReference type="HAMAP" id="MF_00024">
    <property type="entry name" value="CobD_CbiB"/>
    <property type="match status" value="1"/>
</dbReference>
<feature type="transmembrane region" description="Helical" evidence="9">
    <location>
        <begin position="53"/>
        <end position="73"/>
    </location>
</feature>
<keyword evidence="8 9" id="KW-0472">Membrane</keyword>
<dbReference type="eggNOG" id="COG1270">
    <property type="taxonomic scope" value="Bacteria"/>
</dbReference>
<dbReference type="GO" id="GO:0009236">
    <property type="term" value="P:cobalamin biosynthetic process"/>
    <property type="evidence" value="ECO:0007669"/>
    <property type="project" value="UniProtKB-UniRule"/>
</dbReference>
<feature type="transmembrane region" description="Helical" evidence="9">
    <location>
        <begin position="79"/>
        <end position="95"/>
    </location>
</feature>
<keyword evidence="6 9" id="KW-0812">Transmembrane</keyword>
<evidence type="ECO:0000256" key="7">
    <source>
        <dbReference type="ARBA" id="ARBA00022989"/>
    </source>
</evidence>
<organism evidence="10 11">
    <name type="scientific">Lysinibacillus odysseyi 34hs-1 = NBRC 100172</name>
    <dbReference type="NCBI Taxonomy" id="1220589"/>
    <lineage>
        <taxon>Bacteria</taxon>
        <taxon>Bacillati</taxon>
        <taxon>Bacillota</taxon>
        <taxon>Bacilli</taxon>
        <taxon>Bacillales</taxon>
        <taxon>Bacillaceae</taxon>
        <taxon>Lysinibacillus</taxon>
    </lineage>
</organism>
<dbReference type="UniPathway" id="UPA00148"/>
<dbReference type="PANTHER" id="PTHR34308">
    <property type="entry name" value="COBALAMIN BIOSYNTHESIS PROTEIN CBIB"/>
    <property type="match status" value="1"/>
</dbReference>
<keyword evidence="7 9" id="KW-1133">Transmembrane helix</keyword>
<dbReference type="Pfam" id="PF03186">
    <property type="entry name" value="CobD_Cbib"/>
    <property type="match status" value="1"/>
</dbReference>
<dbReference type="EMBL" id="JPVP01000060">
    <property type="protein sequence ID" value="KGR82096.1"/>
    <property type="molecule type" value="Genomic_DNA"/>
</dbReference>
<keyword evidence="11" id="KW-1185">Reference proteome</keyword>
<comment type="subcellular location">
    <subcellularLocation>
        <location evidence="1 9">Cell membrane</location>
        <topology evidence="1 9">Multi-pass membrane protein</topology>
    </subcellularLocation>
</comment>
<accession>A0A0A3IBE8</accession>
<evidence type="ECO:0000256" key="1">
    <source>
        <dbReference type="ARBA" id="ARBA00004651"/>
    </source>
</evidence>
<comment type="caution">
    <text evidence="9">Lacks conserved residue(s) required for the propagation of feature annotation.</text>
</comment>
<dbReference type="GO" id="GO:0005886">
    <property type="term" value="C:plasma membrane"/>
    <property type="evidence" value="ECO:0007669"/>
    <property type="project" value="UniProtKB-SubCell"/>
</dbReference>
<gene>
    <name evidence="9" type="primary">cobD</name>
    <name evidence="10" type="ORF">CD32_22655</name>
</gene>
<comment type="pathway">
    <text evidence="2 9">Cofactor biosynthesis; adenosylcobalamin biosynthesis.</text>
</comment>
<dbReference type="GO" id="GO:0048472">
    <property type="term" value="F:threonine-phosphate decarboxylase activity"/>
    <property type="evidence" value="ECO:0007669"/>
    <property type="project" value="InterPro"/>
</dbReference>
<feature type="transmembrane region" description="Helical" evidence="9">
    <location>
        <begin position="296"/>
        <end position="318"/>
    </location>
</feature>
<sequence>MLIHVLIGLGAVVVDRCVGDPKKWTHPVIWIGQFIAFLEKHWNKGNKRREKGLGLVIVTVLTTAVAVGSIVWVSYTLHWIFGIVVEIILMSLALAQKSLDEAAMLVYNALEAEDLHTAREKLGWIVGRDTEHLAESEIVRGVVETVSENTSDGVTAPLFYGLLFGATGAWVYKAINTLDSMVAYKNERYKDFGFAAAKLDDAANFIPSRITGFLLLILTKPAICKPIANRFTQWRRDAKNHPSPNSGYLEAATAIQMGIRLGGENVYGGKRSFRAYMGQPYFKMERSHILKSIHQMYFVTIYFLTAIGGMIFAISSAWG</sequence>